<reference evidence="1" key="1">
    <citation type="submission" date="2022-01" db="EMBL/GenBank/DDBJ databases">
        <authorList>
            <person name="King R."/>
        </authorList>
    </citation>
    <scope>NUCLEOTIDE SEQUENCE</scope>
</reference>
<organism evidence="1 2">
    <name type="scientific">Nezara viridula</name>
    <name type="common">Southern green stink bug</name>
    <name type="synonym">Cimex viridulus</name>
    <dbReference type="NCBI Taxonomy" id="85310"/>
    <lineage>
        <taxon>Eukaryota</taxon>
        <taxon>Metazoa</taxon>
        <taxon>Ecdysozoa</taxon>
        <taxon>Arthropoda</taxon>
        <taxon>Hexapoda</taxon>
        <taxon>Insecta</taxon>
        <taxon>Pterygota</taxon>
        <taxon>Neoptera</taxon>
        <taxon>Paraneoptera</taxon>
        <taxon>Hemiptera</taxon>
        <taxon>Heteroptera</taxon>
        <taxon>Panheteroptera</taxon>
        <taxon>Pentatomomorpha</taxon>
        <taxon>Pentatomoidea</taxon>
        <taxon>Pentatomidae</taxon>
        <taxon>Pentatominae</taxon>
        <taxon>Nezara</taxon>
    </lineage>
</organism>
<proteinExistence type="predicted"/>
<dbReference type="Proteomes" id="UP001152798">
    <property type="component" value="Chromosome 4"/>
</dbReference>
<sequence>MSRMPGLQILYQLENIWAQQLFGKQLQNLFVDIISLFRP</sequence>
<accession>A0A9P0MLR3</accession>
<protein>
    <submittedName>
        <fullName evidence="1">Uncharacterized protein</fullName>
    </submittedName>
</protein>
<evidence type="ECO:0000313" key="1">
    <source>
        <dbReference type="EMBL" id="CAH1398109.1"/>
    </source>
</evidence>
<evidence type="ECO:0000313" key="2">
    <source>
        <dbReference type="Proteomes" id="UP001152798"/>
    </source>
</evidence>
<name>A0A9P0MLR3_NEZVI</name>
<dbReference type="AlphaFoldDB" id="A0A9P0MLR3"/>
<dbReference type="EMBL" id="OV725080">
    <property type="protein sequence ID" value="CAH1398109.1"/>
    <property type="molecule type" value="Genomic_DNA"/>
</dbReference>
<keyword evidence="2" id="KW-1185">Reference proteome</keyword>
<gene>
    <name evidence="1" type="ORF">NEZAVI_LOCUS7829</name>
</gene>